<dbReference type="InterPro" id="IPR011990">
    <property type="entry name" value="TPR-like_helical_dom_sf"/>
</dbReference>
<comment type="similarity">
    <text evidence="1">Belongs to the TTC39 family.</text>
</comment>
<dbReference type="GeneTree" id="ENSGT00950000182917"/>
<dbReference type="HOGENOM" id="CLU_010086_3_0_1"/>
<evidence type="ECO:0008006" key="5">
    <source>
        <dbReference type="Google" id="ProtNLM"/>
    </source>
</evidence>
<proteinExistence type="inferred from homology"/>
<reference evidence="4" key="1">
    <citation type="submission" date="2003-08" db="EMBL/GenBank/DDBJ databases">
        <authorList>
            <person name="Birren B."/>
            <person name="Nusbaum C."/>
            <person name="Abebe A."/>
            <person name="Abouelleil A."/>
            <person name="Adekoya E."/>
            <person name="Ait-zahra M."/>
            <person name="Allen N."/>
            <person name="Allen T."/>
            <person name="An P."/>
            <person name="Anderson M."/>
            <person name="Anderson S."/>
            <person name="Arachchi H."/>
            <person name="Armbruster J."/>
            <person name="Bachantsang P."/>
            <person name="Baldwin J."/>
            <person name="Barry A."/>
            <person name="Bayul T."/>
            <person name="Blitshsteyn B."/>
            <person name="Bloom T."/>
            <person name="Blye J."/>
            <person name="Boguslavskiy L."/>
            <person name="Borowsky M."/>
            <person name="Boukhgalter B."/>
            <person name="Brunache A."/>
            <person name="Butler J."/>
            <person name="Calixte N."/>
            <person name="Calvo S."/>
            <person name="Camarata J."/>
            <person name="Campo K."/>
            <person name="Chang J."/>
            <person name="Cheshatsang Y."/>
            <person name="Citroen M."/>
            <person name="Collymore A."/>
            <person name="Considine T."/>
            <person name="Cook A."/>
            <person name="Cooke P."/>
            <person name="Corum B."/>
            <person name="Cuomo C."/>
            <person name="David R."/>
            <person name="Dawoe T."/>
            <person name="Degray S."/>
            <person name="Dodge S."/>
            <person name="Dooley K."/>
            <person name="Dorje P."/>
            <person name="Dorjee K."/>
            <person name="Dorris L."/>
            <person name="Duffey N."/>
            <person name="Dupes A."/>
            <person name="Elkins T."/>
            <person name="Engels R."/>
            <person name="Erickson J."/>
            <person name="Farina A."/>
            <person name="Faro S."/>
            <person name="Ferreira P."/>
            <person name="Fischer H."/>
            <person name="Fitzgerald M."/>
            <person name="Foley K."/>
            <person name="Gage D."/>
            <person name="Galagan J."/>
            <person name="Gearin G."/>
            <person name="Gnerre S."/>
            <person name="Gnirke A."/>
            <person name="Goyette A."/>
            <person name="Graham J."/>
            <person name="Grandbois E."/>
            <person name="Gyaltsen K."/>
            <person name="Hafez N."/>
            <person name="Hagopian D."/>
            <person name="Hagos B."/>
            <person name="Hall J."/>
            <person name="Hatcher B."/>
            <person name="Heller A."/>
            <person name="Higgins H."/>
            <person name="Honan T."/>
            <person name="Horn A."/>
            <person name="Houde N."/>
            <person name="Hughes L."/>
            <person name="Hulme W."/>
            <person name="Husby E."/>
            <person name="Iliev I."/>
            <person name="Jaffe D."/>
            <person name="Jones C."/>
            <person name="Kamal M."/>
            <person name="Kamat A."/>
            <person name="Kamvysselis M."/>
            <person name="Karlsson E."/>
            <person name="Kells C."/>
            <person name="Kieu A."/>
            <person name="Kisner P."/>
            <person name="Kodira C."/>
            <person name="Kulbokas E."/>
            <person name="Labutti K."/>
            <person name="Lama D."/>
            <person name="Landers T."/>
            <person name="Leger J."/>
            <person name="Levine S."/>
            <person name="Lewis D."/>
            <person name="Lewis T."/>
            <person name="Lindblad-toh K."/>
            <person name="Liu X."/>
            <person name="Lokyitsang T."/>
            <person name="Lokyitsang Y."/>
            <person name="Lucien O."/>
            <person name="Lui A."/>
            <person name="Ma L.J."/>
            <person name="Mabbitt R."/>
            <person name="Macdonald J."/>
            <person name="Maclean C."/>
            <person name="Major J."/>
            <person name="Manning J."/>
            <person name="Marabella R."/>
            <person name="Maru K."/>
            <person name="Matthews C."/>
            <person name="Mauceli E."/>
            <person name="Mccarthy M."/>
            <person name="Mcdonough S."/>
            <person name="Mcghee T."/>
            <person name="Meldrim J."/>
            <person name="Meneus L."/>
            <person name="Mesirov J."/>
            <person name="Mihalev A."/>
            <person name="Mihova T."/>
            <person name="Mikkelsen T."/>
            <person name="Mlenga V."/>
            <person name="Moru K."/>
            <person name="Mozes J."/>
            <person name="Mulrain L."/>
            <person name="Munson G."/>
            <person name="Naylor J."/>
            <person name="Newes C."/>
            <person name="Nguyen C."/>
            <person name="Nguyen N."/>
            <person name="Nguyen T."/>
            <person name="Nicol R."/>
            <person name="Nielsen C."/>
            <person name="Nizzari M."/>
            <person name="Norbu C."/>
            <person name="Norbu N."/>
            <person name="O'donnell P."/>
            <person name="Okoawo O."/>
            <person name="O'leary S."/>
            <person name="Omotosho B."/>
            <person name="O'neill K."/>
            <person name="Osman S."/>
            <person name="Parker S."/>
            <person name="Perrin D."/>
            <person name="Phunkhang P."/>
            <person name="Piqani B."/>
            <person name="Purcell S."/>
            <person name="Rachupka T."/>
            <person name="Ramasamy U."/>
            <person name="Rameau R."/>
            <person name="Ray V."/>
            <person name="Raymond C."/>
            <person name="Retta R."/>
            <person name="Richardson S."/>
            <person name="Rise C."/>
            <person name="Rodriguez J."/>
            <person name="Rogers J."/>
            <person name="Rogov P."/>
            <person name="Rutman M."/>
            <person name="Schupbach R."/>
            <person name="Seaman C."/>
            <person name="Settipalli S."/>
            <person name="Sharpe T."/>
            <person name="Sheridan J."/>
            <person name="Sherpa N."/>
            <person name="Shi J."/>
            <person name="Smirnov S."/>
            <person name="Smith C."/>
            <person name="Sougnez C."/>
            <person name="Spencer B."/>
            <person name="Stalker J."/>
            <person name="Stange-thomann N."/>
            <person name="Stavropoulos S."/>
            <person name="Stetson K."/>
            <person name="Stone C."/>
            <person name="Stone S."/>
            <person name="Stubbs M."/>
            <person name="Talamas J."/>
            <person name="Tchuinga P."/>
            <person name="Tenzing P."/>
            <person name="Tesfaye S."/>
            <person name="Theodore J."/>
            <person name="Thoulutsang Y."/>
            <person name="Topham K."/>
            <person name="Towey S."/>
            <person name="Tsamla T."/>
            <person name="Tsomo N."/>
            <person name="Vallee D."/>
            <person name="Vassiliev H."/>
            <person name="Venkataraman V."/>
            <person name="Vinson J."/>
            <person name="Vo A."/>
            <person name="Wade C."/>
            <person name="Wang S."/>
            <person name="Wangchuk T."/>
            <person name="Wangdi T."/>
            <person name="Whittaker C."/>
            <person name="Wilkinson J."/>
            <person name="Wu Y."/>
            <person name="Wyman D."/>
            <person name="Yadav S."/>
            <person name="Yang S."/>
            <person name="Yang X."/>
            <person name="Yeager S."/>
            <person name="Yee E."/>
            <person name="Young G."/>
            <person name="Zainoun J."/>
            <person name="Zembeck L."/>
            <person name="Zimmer A."/>
            <person name="Zody M."/>
            <person name="Lander E."/>
        </authorList>
    </citation>
    <scope>NUCLEOTIDE SEQUENCE [LARGE SCALE GENOMIC DNA]</scope>
</reference>
<dbReference type="AlphaFoldDB" id="H2YMJ1"/>
<dbReference type="Pfam" id="PF10300">
    <property type="entry name" value="Iml2-TPR_39"/>
    <property type="match status" value="1"/>
</dbReference>
<dbReference type="PANTHER" id="PTHR31859:SF9">
    <property type="entry name" value="TETRATRICOPEPTIDE REPEAT PROTEIN 39B"/>
    <property type="match status" value="1"/>
</dbReference>
<name>H2YMJ1_CIOSA</name>
<keyword evidence="2" id="KW-0802">TPR repeat</keyword>
<reference evidence="3" key="3">
    <citation type="submission" date="2025-09" db="UniProtKB">
        <authorList>
            <consortium name="Ensembl"/>
        </authorList>
    </citation>
    <scope>IDENTIFICATION</scope>
</reference>
<dbReference type="STRING" id="51511.ENSCSAVP00000006543"/>
<dbReference type="FunCoup" id="H2YMJ1">
    <property type="interactions" value="1"/>
</dbReference>
<organism evidence="3 4">
    <name type="scientific">Ciona savignyi</name>
    <name type="common">Pacific transparent sea squirt</name>
    <dbReference type="NCBI Taxonomy" id="51511"/>
    <lineage>
        <taxon>Eukaryota</taxon>
        <taxon>Metazoa</taxon>
        <taxon>Chordata</taxon>
        <taxon>Tunicata</taxon>
        <taxon>Ascidiacea</taxon>
        <taxon>Phlebobranchia</taxon>
        <taxon>Cionidae</taxon>
        <taxon>Ciona</taxon>
    </lineage>
</organism>
<sequence>FEDASNQISTNDCVDLNTTLAEVNVAINLFFNNQFDEAKKLMTERCETSMYHALGLSTLLFLEATLTFEQATIQSIKCALQINSRFRRKQNLTASFSKILGFSDNSDFTDVELHAEVIFAELNLFRAALTFIQDENLISFIRGALKVRLCYQTYNHCHKLSQSKAVTCKNHSADFIGASLLGCGAFNIGLSLLPPKILSLLEWIGFTADRKKGMQQLKEGFNNVNLRSSLISLFILGYNLFITVHIGTHDADLDYVEQILPKMMGKFPNGVFFYLYAGRLEQLKGNFAKAIEHLEKAANLQNEWKQFAHACYWELMWCHAIQFRWREAAEYADMLRKDSNWSKCTYNYLRASFLYMVDGCGAQHKEVINTLFREMPSLKQRFAGKSIPMEKFLLRKARKYFEQNEFLLLPAHEMIYVWNGLIMLKETKELRDKHFIMIQQEELALEERKEKASNMPEQSFNYYDDYCLLNLLKGVCLRFDQQTMKSELCFTDIRENYKGINKDHYLAPAALADLAWMCIEEGRNGEAHAHLKYSRKTYSHYSMESRIHFRMHAAQTRL</sequence>
<evidence type="ECO:0000313" key="3">
    <source>
        <dbReference type="Ensembl" id="ENSCSAVP00000006543.1"/>
    </source>
</evidence>
<reference evidence="3" key="2">
    <citation type="submission" date="2025-08" db="UniProtKB">
        <authorList>
            <consortium name="Ensembl"/>
        </authorList>
    </citation>
    <scope>IDENTIFICATION</scope>
</reference>
<evidence type="ECO:0000256" key="2">
    <source>
        <dbReference type="ARBA" id="ARBA00022803"/>
    </source>
</evidence>
<dbReference type="Gene3D" id="1.25.40.10">
    <property type="entry name" value="Tetratricopeptide repeat domain"/>
    <property type="match status" value="1"/>
</dbReference>
<accession>H2YMJ1</accession>
<protein>
    <recommendedName>
        <fullName evidence="5">Tetratricopeptide repeat protein 39B</fullName>
    </recommendedName>
</protein>
<dbReference type="InParanoid" id="H2YMJ1"/>
<dbReference type="OMA" id="MIYKELH"/>
<keyword evidence="4" id="KW-1185">Reference proteome</keyword>
<evidence type="ECO:0000313" key="4">
    <source>
        <dbReference type="Proteomes" id="UP000007875"/>
    </source>
</evidence>
<dbReference type="eggNOG" id="KOG3783">
    <property type="taxonomic scope" value="Eukaryota"/>
</dbReference>
<dbReference type="PANTHER" id="PTHR31859">
    <property type="entry name" value="TETRATRICOPEPTIDE REPEAT PROTEIN 39 FAMILY MEMBER"/>
    <property type="match status" value="1"/>
</dbReference>
<dbReference type="InterPro" id="IPR019412">
    <property type="entry name" value="IML2/TPR_39"/>
</dbReference>
<dbReference type="SUPFAM" id="SSF48452">
    <property type="entry name" value="TPR-like"/>
    <property type="match status" value="1"/>
</dbReference>
<evidence type="ECO:0000256" key="1">
    <source>
        <dbReference type="ARBA" id="ARBA00006400"/>
    </source>
</evidence>
<dbReference type="Proteomes" id="UP000007875">
    <property type="component" value="Unassembled WGS sequence"/>
</dbReference>
<dbReference type="Ensembl" id="ENSCSAVT00000006626.1">
    <property type="protein sequence ID" value="ENSCSAVP00000006543.1"/>
    <property type="gene ID" value="ENSCSAVG00000003917.1"/>
</dbReference>